<evidence type="ECO:0000256" key="1">
    <source>
        <dbReference type="ARBA" id="ARBA00010272"/>
    </source>
</evidence>
<gene>
    <name evidence="4" type="ordered locus">Desru_1126</name>
</gene>
<dbReference type="EMBL" id="CP002780">
    <property type="protein sequence ID" value="AEG59401.1"/>
    <property type="molecule type" value="Genomic_DNA"/>
</dbReference>
<reference evidence="4 5" key="2">
    <citation type="journal article" date="2012" name="Stand. Genomic Sci.">
        <title>Complete genome sequence of the sulfate-reducing firmicute Desulfotomaculum ruminis type strain (DL(T)).</title>
        <authorList>
            <person name="Spring S."/>
            <person name="Visser M."/>
            <person name="Lu M."/>
            <person name="Copeland A."/>
            <person name="Lapidus A."/>
            <person name="Lucas S."/>
            <person name="Cheng J.F."/>
            <person name="Han C."/>
            <person name="Tapia R."/>
            <person name="Goodwin L.A."/>
            <person name="Pitluck S."/>
            <person name="Ivanova N."/>
            <person name="Land M."/>
            <person name="Hauser L."/>
            <person name="Larimer F."/>
            <person name="Rohde M."/>
            <person name="Goker M."/>
            <person name="Detter J.C."/>
            <person name="Kyrpides N.C."/>
            <person name="Woyke T."/>
            <person name="Schaap P.J."/>
            <person name="Plugge C.M."/>
            <person name="Muyzer G."/>
            <person name="Kuever J."/>
            <person name="Pereira I.A."/>
            <person name="Parshina S.N."/>
            <person name="Bernier-Latmani R."/>
            <person name="Stams A.J."/>
            <person name="Klenk H.P."/>
        </authorList>
    </citation>
    <scope>NUCLEOTIDE SEQUENCE [LARGE SCALE GENOMIC DNA]</scope>
    <source>
        <strain evidence="5">ATCC 23193 / DSM 2154 / NCIB 8452 / DL</strain>
    </source>
</reference>
<dbReference type="NCBIfam" id="TIGR00106">
    <property type="entry name" value="MTH1187 family thiamine-binding protein"/>
    <property type="match status" value="1"/>
</dbReference>
<reference evidence="5" key="1">
    <citation type="submission" date="2011-05" db="EMBL/GenBank/DDBJ databases">
        <title>Complete sequence of Desulfotomaculum ruminis DSM 2154.</title>
        <authorList>
            <person name="Lucas S."/>
            <person name="Copeland A."/>
            <person name="Lapidus A."/>
            <person name="Cheng J.-F."/>
            <person name="Goodwin L."/>
            <person name="Pitluck S."/>
            <person name="Lu M."/>
            <person name="Detter J.C."/>
            <person name="Han C."/>
            <person name="Tapia R."/>
            <person name="Land M."/>
            <person name="Hauser L."/>
            <person name="Kyrpides N."/>
            <person name="Ivanova N."/>
            <person name="Mikhailova N."/>
            <person name="Pagani I."/>
            <person name="Stams A.J.M."/>
            <person name="Plugge C.M."/>
            <person name="Muyzer G."/>
            <person name="Kuever J."/>
            <person name="Parshina S.N."/>
            <person name="Ivanova A.E."/>
            <person name="Nazina T.N."/>
            <person name="Brambilla E."/>
            <person name="Spring S."/>
            <person name="Klenk H.-P."/>
            <person name="Woyke T."/>
        </authorList>
    </citation>
    <scope>NUCLEOTIDE SEQUENCE [LARGE SCALE GENOMIC DNA]</scope>
    <source>
        <strain evidence="5">ATCC 23193 / DSM 2154 / NCIB 8452 / DL</strain>
    </source>
</reference>
<dbReference type="Proteomes" id="UP000009234">
    <property type="component" value="Chromosome"/>
</dbReference>
<evidence type="ECO:0000256" key="2">
    <source>
        <dbReference type="SAM" id="MobiDB-lite"/>
    </source>
</evidence>
<accession>F6DM59</accession>
<dbReference type="KEGG" id="dru:Desru_1126"/>
<dbReference type="SUPFAM" id="SSF89957">
    <property type="entry name" value="MTH1187/YkoF-like"/>
    <property type="match status" value="1"/>
</dbReference>
<feature type="region of interest" description="Disordered" evidence="2">
    <location>
        <begin position="84"/>
        <end position="107"/>
    </location>
</feature>
<keyword evidence="5" id="KW-1185">Reference proteome</keyword>
<dbReference type="PANTHER" id="PTHR33777:SF1">
    <property type="entry name" value="UPF0045 PROTEIN ECM15"/>
    <property type="match status" value="1"/>
</dbReference>
<dbReference type="GO" id="GO:0005829">
    <property type="term" value="C:cytosol"/>
    <property type="evidence" value="ECO:0007669"/>
    <property type="project" value="TreeGrafter"/>
</dbReference>
<organism evidence="4 5">
    <name type="scientific">Desulforamulus ruminis (strain ATCC 23193 / DSM 2154 / NCIMB 8452 / DL)</name>
    <name type="common">Desulfotomaculum ruminis</name>
    <dbReference type="NCBI Taxonomy" id="696281"/>
    <lineage>
        <taxon>Bacteria</taxon>
        <taxon>Bacillati</taxon>
        <taxon>Bacillota</taxon>
        <taxon>Clostridia</taxon>
        <taxon>Eubacteriales</taxon>
        <taxon>Peptococcaceae</taxon>
        <taxon>Desulforamulus</taxon>
    </lineage>
</organism>
<protein>
    <recommendedName>
        <fullName evidence="3">Thiamine-binding protein domain-containing protein</fullName>
    </recommendedName>
</protein>
<dbReference type="PANTHER" id="PTHR33777">
    <property type="entry name" value="UPF0045 PROTEIN ECM15"/>
    <property type="match status" value="1"/>
</dbReference>
<feature type="domain" description="Thiamine-binding protein" evidence="3">
    <location>
        <begin position="5"/>
        <end position="97"/>
    </location>
</feature>
<dbReference type="AlphaFoldDB" id="F6DM59"/>
<dbReference type="Gene3D" id="3.30.70.930">
    <property type="match status" value="1"/>
</dbReference>
<proteinExistence type="inferred from homology"/>
<dbReference type="InterPro" id="IPR029756">
    <property type="entry name" value="MTH1187/YkoF-like"/>
</dbReference>
<evidence type="ECO:0000313" key="5">
    <source>
        <dbReference type="Proteomes" id="UP000009234"/>
    </source>
</evidence>
<sequence length="107" mass="11748">MMALVEVTVMPLGTQSTSLSRFVAGCLEILQQAEDIQFQLTPMGTVIEGDLNRVLELVRRMHEQPFLAGASRVNTSIRIDDRRDKQGTMAGKMAAVEEKLTKPGGTD</sequence>
<dbReference type="Pfam" id="PF01910">
    <property type="entry name" value="Thiamine_BP"/>
    <property type="match status" value="1"/>
</dbReference>
<evidence type="ECO:0000259" key="3">
    <source>
        <dbReference type="Pfam" id="PF01910"/>
    </source>
</evidence>
<name>F6DM59_DESRL</name>
<dbReference type="InterPro" id="IPR051614">
    <property type="entry name" value="UPF0045_domain"/>
</dbReference>
<dbReference type="InterPro" id="IPR002767">
    <property type="entry name" value="Thiamine_BP"/>
</dbReference>
<dbReference type="STRING" id="696281.Desru_1126"/>
<comment type="similarity">
    <text evidence="1">Belongs to the UPF0045 family.</text>
</comment>
<dbReference type="eggNOG" id="COG0011">
    <property type="taxonomic scope" value="Bacteria"/>
</dbReference>
<dbReference type="HOGENOM" id="CLU_137479_3_1_9"/>
<evidence type="ECO:0000313" key="4">
    <source>
        <dbReference type="EMBL" id="AEG59401.1"/>
    </source>
</evidence>